<keyword evidence="1" id="KW-1185">Reference proteome</keyword>
<evidence type="ECO:0000313" key="2">
    <source>
        <dbReference type="WBParaSite" id="EEL_0001073001-mRNA-1"/>
    </source>
</evidence>
<proteinExistence type="predicted"/>
<evidence type="ECO:0000313" key="1">
    <source>
        <dbReference type="Proteomes" id="UP000050640"/>
    </source>
</evidence>
<sequence length="88" mass="10024">MKKKLLFSQLLTILRSKGRKNGTKERKMTLPNGTLMTLSRRSSGCTVVSPEFNSFERMPTILEETENDIESRLSNRELNEAHAVNQLA</sequence>
<organism evidence="1 2">
    <name type="scientific">Elaeophora elaphi</name>
    <dbReference type="NCBI Taxonomy" id="1147741"/>
    <lineage>
        <taxon>Eukaryota</taxon>
        <taxon>Metazoa</taxon>
        <taxon>Ecdysozoa</taxon>
        <taxon>Nematoda</taxon>
        <taxon>Chromadorea</taxon>
        <taxon>Rhabditida</taxon>
        <taxon>Spirurina</taxon>
        <taxon>Spiruromorpha</taxon>
        <taxon>Filarioidea</taxon>
        <taxon>Onchocercidae</taxon>
        <taxon>Elaeophora</taxon>
    </lineage>
</organism>
<protein>
    <submittedName>
        <fullName evidence="2">Uncharacterized protein</fullName>
    </submittedName>
</protein>
<dbReference type="AlphaFoldDB" id="A0A0R3S7F8"/>
<dbReference type="WBParaSite" id="EEL_0001073001-mRNA-1">
    <property type="protein sequence ID" value="EEL_0001073001-mRNA-1"/>
    <property type="gene ID" value="EEL_0001073001"/>
</dbReference>
<accession>A0A0R3S7F8</accession>
<reference evidence="2" key="1">
    <citation type="submission" date="2017-02" db="UniProtKB">
        <authorList>
            <consortium name="WormBaseParasite"/>
        </authorList>
    </citation>
    <scope>IDENTIFICATION</scope>
</reference>
<dbReference type="Proteomes" id="UP000050640">
    <property type="component" value="Unplaced"/>
</dbReference>
<name>A0A0R3S7F8_9BILA</name>